<proteinExistence type="predicted"/>
<dbReference type="EMBL" id="HBGN01019541">
    <property type="protein sequence ID" value="CAD9332666.1"/>
    <property type="molecule type" value="Transcribed_RNA"/>
</dbReference>
<feature type="compositionally biased region" description="Low complexity" evidence="1">
    <location>
        <begin position="21"/>
        <end position="34"/>
    </location>
</feature>
<feature type="region of interest" description="Disordered" evidence="1">
    <location>
        <begin position="12"/>
        <end position="43"/>
    </location>
</feature>
<reference evidence="2" key="1">
    <citation type="submission" date="2021-01" db="EMBL/GenBank/DDBJ databases">
        <authorList>
            <person name="Corre E."/>
            <person name="Pelletier E."/>
            <person name="Niang G."/>
            <person name="Scheremetjew M."/>
            <person name="Finn R."/>
            <person name="Kale V."/>
            <person name="Holt S."/>
            <person name="Cochrane G."/>
            <person name="Meng A."/>
            <person name="Brown T."/>
            <person name="Cohen L."/>
        </authorList>
    </citation>
    <scope>NUCLEOTIDE SEQUENCE</scope>
    <source>
        <strain evidence="2">Pop2</strain>
    </source>
</reference>
<evidence type="ECO:0000256" key="1">
    <source>
        <dbReference type="SAM" id="MobiDB-lite"/>
    </source>
</evidence>
<dbReference type="EMBL" id="HBGN01019539">
    <property type="protein sequence ID" value="CAD9332664.1"/>
    <property type="molecule type" value="Transcribed_RNA"/>
</dbReference>
<evidence type="ECO:0000313" key="3">
    <source>
        <dbReference type="EMBL" id="CAD9332666.1"/>
    </source>
</evidence>
<gene>
    <name evidence="2" type="ORF">DBRI1063_LOCUS12428</name>
    <name evidence="3" type="ORF">DBRI1063_LOCUS12429</name>
</gene>
<evidence type="ECO:0000313" key="2">
    <source>
        <dbReference type="EMBL" id="CAD9332664.1"/>
    </source>
</evidence>
<dbReference type="AlphaFoldDB" id="A0A6U3RQ89"/>
<organism evidence="2">
    <name type="scientific">Ditylum brightwellii</name>
    <dbReference type="NCBI Taxonomy" id="49249"/>
    <lineage>
        <taxon>Eukaryota</taxon>
        <taxon>Sar</taxon>
        <taxon>Stramenopiles</taxon>
        <taxon>Ochrophyta</taxon>
        <taxon>Bacillariophyta</taxon>
        <taxon>Mediophyceae</taxon>
        <taxon>Lithodesmiophycidae</taxon>
        <taxon>Lithodesmiales</taxon>
        <taxon>Lithodesmiaceae</taxon>
        <taxon>Ditylum</taxon>
    </lineage>
</organism>
<sequence>MRTYQAISRIIRQTTRTKPLTQSSKTSTSRTQSRNVSSAIRQEQCHQTNLRTAICVEASSNRYVSMLLNGSAELTLPWAAVDALEEEDDGTLITKTQQYQ</sequence>
<name>A0A6U3RQ89_9STRA</name>
<accession>A0A6U3RQ89</accession>
<protein>
    <submittedName>
        <fullName evidence="2">Uncharacterized protein</fullName>
    </submittedName>
</protein>